<evidence type="ECO:0000256" key="2">
    <source>
        <dbReference type="SAM" id="SignalP"/>
    </source>
</evidence>
<dbReference type="Pfam" id="PF06282">
    <property type="entry name" value="DUF1036"/>
    <property type="match status" value="1"/>
</dbReference>
<feature type="signal peptide" evidence="2">
    <location>
        <begin position="1"/>
        <end position="36"/>
    </location>
</feature>
<sequence>MALVHGSGTRAVWRKPACIALTAFISALLYAPAAFAVDFRLCNATAGRVGIAVGYKDGDTWVTEGWWNVGASSCETLLKGPLVARFYYVYAMDYDKGGEWSGSAFMCTREKEFTIRGADNCLARGFARTGFFEIDTGEQRSWTVQLTDETASTTGEAATSTGTGRSAAAGSPGLSLKR</sequence>
<accession>A0ABU4RPA0</accession>
<evidence type="ECO:0000313" key="3">
    <source>
        <dbReference type="EMBL" id="MDX6806674.1"/>
    </source>
</evidence>
<feature type="compositionally biased region" description="Low complexity" evidence="1">
    <location>
        <begin position="150"/>
        <end position="171"/>
    </location>
</feature>
<dbReference type="Proteomes" id="UP001274321">
    <property type="component" value="Unassembled WGS sequence"/>
</dbReference>
<dbReference type="InterPro" id="IPR009380">
    <property type="entry name" value="DUF1036"/>
</dbReference>
<feature type="region of interest" description="Disordered" evidence="1">
    <location>
        <begin position="148"/>
        <end position="178"/>
    </location>
</feature>
<protein>
    <submittedName>
        <fullName evidence="3">DUF1036 domain-containing protein</fullName>
    </submittedName>
</protein>
<comment type="caution">
    <text evidence="3">The sequence shown here is derived from an EMBL/GenBank/DDBJ whole genome shotgun (WGS) entry which is preliminary data.</text>
</comment>
<name>A0ABU4RPA0_9HYPH</name>
<keyword evidence="4" id="KW-1185">Reference proteome</keyword>
<feature type="chain" id="PRO_5047494964" evidence="2">
    <location>
        <begin position="37"/>
        <end position="178"/>
    </location>
</feature>
<evidence type="ECO:0000313" key="4">
    <source>
        <dbReference type="Proteomes" id="UP001274321"/>
    </source>
</evidence>
<reference evidence="3 4" key="1">
    <citation type="submission" date="2023-11" db="EMBL/GenBank/DDBJ databases">
        <authorList>
            <person name="Bao R."/>
        </authorList>
    </citation>
    <scope>NUCLEOTIDE SEQUENCE [LARGE SCALE GENOMIC DNA]</scope>
    <source>
        <strain evidence="3 4">PJ23</strain>
    </source>
</reference>
<dbReference type="RefSeq" id="WP_319844798.1">
    <property type="nucleotide sequence ID" value="NZ_JAXAFJ010000006.1"/>
</dbReference>
<keyword evidence="2" id="KW-0732">Signal</keyword>
<organism evidence="3 4">
    <name type="scientific">Terrihabitans rhizophilus</name>
    <dbReference type="NCBI Taxonomy" id="3092662"/>
    <lineage>
        <taxon>Bacteria</taxon>
        <taxon>Pseudomonadati</taxon>
        <taxon>Pseudomonadota</taxon>
        <taxon>Alphaproteobacteria</taxon>
        <taxon>Hyphomicrobiales</taxon>
        <taxon>Terrihabitans</taxon>
    </lineage>
</organism>
<evidence type="ECO:0000256" key="1">
    <source>
        <dbReference type="SAM" id="MobiDB-lite"/>
    </source>
</evidence>
<dbReference type="EMBL" id="JAXAFJ010000006">
    <property type="protein sequence ID" value="MDX6806674.1"/>
    <property type="molecule type" value="Genomic_DNA"/>
</dbReference>
<gene>
    <name evidence="3" type="ORF">SCD90_11420</name>
</gene>
<proteinExistence type="predicted"/>